<dbReference type="Proteomes" id="UP001234989">
    <property type="component" value="Chromosome 11"/>
</dbReference>
<reference evidence="1" key="1">
    <citation type="submission" date="2023-08" db="EMBL/GenBank/DDBJ databases">
        <title>A de novo genome assembly of Solanum verrucosum Schlechtendal, a Mexican diploid species geographically isolated from the other diploid A-genome species in potato relatives.</title>
        <authorList>
            <person name="Hosaka K."/>
        </authorList>
    </citation>
    <scope>NUCLEOTIDE SEQUENCE</scope>
    <source>
        <tissue evidence="1">Young leaves</tissue>
    </source>
</reference>
<accession>A0AAF0ZZP8</accession>
<proteinExistence type="predicted"/>
<evidence type="ECO:0008006" key="3">
    <source>
        <dbReference type="Google" id="ProtNLM"/>
    </source>
</evidence>
<protein>
    <recommendedName>
        <fullName evidence="3">Gag-pol polyprotein</fullName>
    </recommendedName>
</protein>
<evidence type="ECO:0000313" key="1">
    <source>
        <dbReference type="EMBL" id="WMV54724.1"/>
    </source>
</evidence>
<organism evidence="1 2">
    <name type="scientific">Solanum verrucosum</name>
    <dbReference type="NCBI Taxonomy" id="315347"/>
    <lineage>
        <taxon>Eukaryota</taxon>
        <taxon>Viridiplantae</taxon>
        <taxon>Streptophyta</taxon>
        <taxon>Embryophyta</taxon>
        <taxon>Tracheophyta</taxon>
        <taxon>Spermatophyta</taxon>
        <taxon>Magnoliopsida</taxon>
        <taxon>eudicotyledons</taxon>
        <taxon>Gunneridae</taxon>
        <taxon>Pentapetalae</taxon>
        <taxon>asterids</taxon>
        <taxon>lamiids</taxon>
        <taxon>Solanales</taxon>
        <taxon>Solanaceae</taxon>
        <taxon>Solanoideae</taxon>
        <taxon>Solaneae</taxon>
        <taxon>Solanum</taxon>
    </lineage>
</organism>
<sequence length="119" mass="13391">MTNENNQQVPVPTNKNGGSLVDRVLNFVRMNPPEFLWSQVGEDPQNFIDEVKKIFGVMQVTDNVILDVSPETLSEPFSISTPVGDPVIARQAWIGYIHVMPQLIVELGLFLFSFQMNQS</sequence>
<dbReference type="AlphaFoldDB" id="A0AAF0ZZP8"/>
<gene>
    <name evidence="1" type="ORF">MTR67_048109</name>
</gene>
<dbReference type="EMBL" id="CP133622">
    <property type="protein sequence ID" value="WMV54724.1"/>
    <property type="molecule type" value="Genomic_DNA"/>
</dbReference>
<name>A0AAF0ZZP8_SOLVR</name>
<keyword evidence="2" id="KW-1185">Reference proteome</keyword>
<evidence type="ECO:0000313" key="2">
    <source>
        <dbReference type="Proteomes" id="UP001234989"/>
    </source>
</evidence>